<name>A0A369C136_9GAMM</name>
<evidence type="ECO:0000256" key="4">
    <source>
        <dbReference type="ARBA" id="ARBA00022475"/>
    </source>
</evidence>
<keyword evidence="11" id="KW-1185">Reference proteome</keyword>
<dbReference type="Gene3D" id="3.30.70.270">
    <property type="match status" value="1"/>
</dbReference>
<dbReference type="PANTHER" id="PTHR45138">
    <property type="entry name" value="REGULATORY COMPONENTS OF SENSORY TRANSDUCTION SYSTEM"/>
    <property type="match status" value="1"/>
</dbReference>
<dbReference type="Proteomes" id="UP000252707">
    <property type="component" value="Unassembled WGS sequence"/>
</dbReference>
<evidence type="ECO:0000313" key="11">
    <source>
        <dbReference type="Proteomes" id="UP000252707"/>
    </source>
</evidence>
<comment type="subcellular location">
    <subcellularLocation>
        <location evidence="2">Cell membrane</location>
        <topology evidence="2">Multi-pass membrane protein</topology>
    </subcellularLocation>
</comment>
<evidence type="ECO:0000256" key="3">
    <source>
        <dbReference type="ARBA" id="ARBA00012528"/>
    </source>
</evidence>
<dbReference type="EMBL" id="QPJY01000009">
    <property type="protein sequence ID" value="RCX26526.1"/>
    <property type="molecule type" value="Genomic_DNA"/>
</dbReference>
<dbReference type="Pfam" id="PF00990">
    <property type="entry name" value="GGDEF"/>
    <property type="match status" value="1"/>
</dbReference>
<comment type="cofactor">
    <cofactor evidence="1">
        <name>Mg(2+)</name>
        <dbReference type="ChEBI" id="CHEBI:18420"/>
    </cofactor>
</comment>
<feature type="transmembrane region" description="Helical" evidence="8">
    <location>
        <begin position="12"/>
        <end position="34"/>
    </location>
</feature>
<dbReference type="CDD" id="cd01949">
    <property type="entry name" value="GGDEF"/>
    <property type="match status" value="1"/>
</dbReference>
<keyword evidence="7 8" id="KW-0472">Membrane</keyword>
<evidence type="ECO:0000256" key="7">
    <source>
        <dbReference type="ARBA" id="ARBA00023136"/>
    </source>
</evidence>
<dbReference type="Gene3D" id="3.30.450.20">
    <property type="entry name" value="PAS domain"/>
    <property type="match status" value="2"/>
</dbReference>
<feature type="domain" description="GGDEF" evidence="9">
    <location>
        <begin position="355"/>
        <end position="486"/>
    </location>
</feature>
<comment type="caution">
    <text evidence="10">The sequence shown here is derived from an EMBL/GenBank/DDBJ whole genome shotgun (WGS) entry which is preliminary data.</text>
</comment>
<dbReference type="Pfam" id="PF02743">
    <property type="entry name" value="dCache_1"/>
    <property type="match status" value="1"/>
</dbReference>
<evidence type="ECO:0000256" key="5">
    <source>
        <dbReference type="ARBA" id="ARBA00022692"/>
    </source>
</evidence>
<feature type="transmembrane region" description="Helical" evidence="8">
    <location>
        <begin position="292"/>
        <end position="314"/>
    </location>
</feature>
<sequence length="487" mass="55092">MSWGKSALSFRTRLVAIVVMVLAVGFITTSAISFNVSRESLRETIVVNELPLTSNNIYSDIQVDLLRPVFVSSLMANDTFLKDWVLGGEQDEDRIRRYLNEIRLKYDAFTSFFVSERTRNYYHFSGVTQVVEEADPRDAWFFRVRAMETPYEINVDHNAEQGDTLTIFINYRVLDEKGHFLGAAGVGLQLDTVARILTQYSQNYRRTIYFVDGAGQIMLRSEGARITVDDIHQAEGMGEVADRILGADHTSLSYRSGDETVLLSSRYIPELKWWVLVEQKEAQATTELRQSLMVNFLVSLVVIGLTILMVVYTVNHFQARLETLATTDKLTGIGNRQVFDISLEQSLKVMQRYGEPFSVFLFDINRFKTINDTYGHLEGDRVLRMVARMGSETLRESDLICRWGGDEFIVIARQCRLEDGLRVADKLQRSIESTPLLRDGKAVTITVGITESRPGDDADAVLARVDQAFYAAKHAARKGQESVAEPG</sequence>
<keyword evidence="6 8" id="KW-1133">Transmembrane helix</keyword>
<dbReference type="GO" id="GO:1902201">
    <property type="term" value="P:negative regulation of bacterial-type flagellum-dependent cell motility"/>
    <property type="evidence" value="ECO:0007669"/>
    <property type="project" value="TreeGrafter"/>
</dbReference>
<dbReference type="OrthoDB" id="9773156at2"/>
<keyword evidence="5 8" id="KW-0812">Transmembrane</keyword>
<dbReference type="PROSITE" id="PS50887">
    <property type="entry name" value="GGDEF"/>
    <property type="match status" value="1"/>
</dbReference>
<dbReference type="EC" id="2.7.7.65" evidence="3"/>
<dbReference type="GO" id="GO:0005886">
    <property type="term" value="C:plasma membrane"/>
    <property type="evidence" value="ECO:0007669"/>
    <property type="project" value="UniProtKB-SubCell"/>
</dbReference>
<dbReference type="PANTHER" id="PTHR45138:SF24">
    <property type="entry name" value="DIGUANYLATE CYCLASE DGCC-RELATED"/>
    <property type="match status" value="1"/>
</dbReference>
<proteinExistence type="predicted"/>
<dbReference type="InterPro" id="IPR000160">
    <property type="entry name" value="GGDEF_dom"/>
</dbReference>
<dbReference type="NCBIfam" id="TIGR00254">
    <property type="entry name" value="GGDEF"/>
    <property type="match status" value="1"/>
</dbReference>
<keyword evidence="4" id="KW-1003">Cell membrane</keyword>
<gene>
    <name evidence="10" type="ORF">DFQ59_10955</name>
</gene>
<dbReference type="InterPro" id="IPR050469">
    <property type="entry name" value="Diguanylate_Cyclase"/>
</dbReference>
<dbReference type="FunFam" id="3.30.70.270:FF:000001">
    <property type="entry name" value="Diguanylate cyclase domain protein"/>
    <property type="match status" value="1"/>
</dbReference>
<evidence type="ECO:0000256" key="1">
    <source>
        <dbReference type="ARBA" id="ARBA00001946"/>
    </source>
</evidence>
<dbReference type="InterPro" id="IPR043128">
    <property type="entry name" value="Rev_trsase/Diguanyl_cyclase"/>
</dbReference>
<organism evidence="10 11">
    <name type="scientific">Thioalbus denitrificans</name>
    <dbReference type="NCBI Taxonomy" id="547122"/>
    <lineage>
        <taxon>Bacteria</taxon>
        <taxon>Pseudomonadati</taxon>
        <taxon>Pseudomonadota</taxon>
        <taxon>Gammaproteobacteria</taxon>
        <taxon>Chromatiales</taxon>
        <taxon>Ectothiorhodospiraceae</taxon>
        <taxon>Thioalbus</taxon>
    </lineage>
</organism>
<reference evidence="10 11" key="1">
    <citation type="submission" date="2018-07" db="EMBL/GenBank/DDBJ databases">
        <title>Genomic Encyclopedia of Type Strains, Phase IV (KMG-IV): sequencing the most valuable type-strain genomes for metagenomic binning, comparative biology and taxonomic classification.</title>
        <authorList>
            <person name="Goeker M."/>
        </authorList>
    </citation>
    <scope>NUCLEOTIDE SEQUENCE [LARGE SCALE GENOMIC DNA]</scope>
    <source>
        <strain evidence="10 11">DSM 26407</strain>
    </source>
</reference>
<evidence type="ECO:0000259" key="9">
    <source>
        <dbReference type="PROSITE" id="PS50887"/>
    </source>
</evidence>
<accession>A0A369C136</accession>
<evidence type="ECO:0000313" key="10">
    <source>
        <dbReference type="EMBL" id="RCX26526.1"/>
    </source>
</evidence>
<dbReference type="GO" id="GO:0052621">
    <property type="term" value="F:diguanylate cyclase activity"/>
    <property type="evidence" value="ECO:0007669"/>
    <property type="project" value="UniProtKB-EC"/>
</dbReference>
<dbReference type="GO" id="GO:0043709">
    <property type="term" value="P:cell adhesion involved in single-species biofilm formation"/>
    <property type="evidence" value="ECO:0007669"/>
    <property type="project" value="TreeGrafter"/>
</dbReference>
<protein>
    <recommendedName>
        <fullName evidence="3">diguanylate cyclase</fullName>
        <ecNumber evidence="3">2.7.7.65</ecNumber>
    </recommendedName>
</protein>
<dbReference type="SUPFAM" id="SSF55073">
    <property type="entry name" value="Nucleotide cyclase"/>
    <property type="match status" value="1"/>
</dbReference>
<dbReference type="InterPro" id="IPR029787">
    <property type="entry name" value="Nucleotide_cyclase"/>
</dbReference>
<dbReference type="SMART" id="SM00267">
    <property type="entry name" value="GGDEF"/>
    <property type="match status" value="1"/>
</dbReference>
<evidence type="ECO:0000256" key="8">
    <source>
        <dbReference type="SAM" id="Phobius"/>
    </source>
</evidence>
<dbReference type="AlphaFoldDB" id="A0A369C136"/>
<evidence type="ECO:0000256" key="2">
    <source>
        <dbReference type="ARBA" id="ARBA00004651"/>
    </source>
</evidence>
<dbReference type="RefSeq" id="WP_114280607.1">
    <property type="nucleotide sequence ID" value="NZ_QPJY01000009.1"/>
</dbReference>
<evidence type="ECO:0000256" key="6">
    <source>
        <dbReference type="ARBA" id="ARBA00022989"/>
    </source>
</evidence>
<dbReference type="InterPro" id="IPR033479">
    <property type="entry name" value="dCache_1"/>
</dbReference>